<sequence length="53" mass="6004">MKPQRCGKRSRRPPPDWCTVLVKIAHVGIRGDTGIARATKDEQMFIVRARGNE</sequence>
<accession>A0A2Z4Y9X3</accession>
<reference evidence="1 2" key="1">
    <citation type="submission" date="2018-05" db="EMBL/GenBank/DDBJ databases">
        <title>A metagenomic window into the 2 km-deep terrestrial subsurface aquifer revealed taxonomically and functionally diverse microbial community comprising novel uncultured bacterial lineages.</title>
        <authorList>
            <person name="Kadnikov V.V."/>
            <person name="Mardanov A.V."/>
            <person name="Beletsky A.V."/>
            <person name="Banks D."/>
            <person name="Pimenov N.V."/>
            <person name="Frank Y.A."/>
            <person name="Karnachuk O.V."/>
            <person name="Ravin N.V."/>
        </authorList>
    </citation>
    <scope>NUCLEOTIDE SEQUENCE [LARGE SCALE GENOMIC DNA]</scope>
    <source>
        <strain evidence="1">BY</strain>
    </source>
</reference>
<evidence type="ECO:0000313" key="1">
    <source>
        <dbReference type="EMBL" id="AXA37578.1"/>
    </source>
</evidence>
<name>A0A2Z4Y9X3_SUMC1</name>
<protein>
    <submittedName>
        <fullName evidence="1">Uncharacterized protein</fullName>
    </submittedName>
</protein>
<proteinExistence type="predicted"/>
<dbReference type="KEGG" id="schv:BRCON_2836"/>
<dbReference type="Proteomes" id="UP000262583">
    <property type="component" value="Chromosome"/>
</dbReference>
<gene>
    <name evidence="1" type="ORF">BRCON_2836</name>
</gene>
<organism evidence="1 2">
    <name type="scientific">Sumerlaea chitinivorans</name>
    <dbReference type="NCBI Taxonomy" id="2250252"/>
    <lineage>
        <taxon>Bacteria</taxon>
        <taxon>Candidatus Sumerlaeota</taxon>
        <taxon>Candidatus Sumerlaeia</taxon>
        <taxon>Candidatus Sumerlaeales</taxon>
        <taxon>Candidatus Sumerlaeaceae</taxon>
        <taxon>Candidatus Sumerlaea</taxon>
    </lineage>
</organism>
<evidence type="ECO:0000313" key="2">
    <source>
        <dbReference type="Proteomes" id="UP000262583"/>
    </source>
</evidence>
<dbReference type="EMBL" id="CP030759">
    <property type="protein sequence ID" value="AXA37578.1"/>
    <property type="molecule type" value="Genomic_DNA"/>
</dbReference>
<dbReference type="AlphaFoldDB" id="A0A2Z4Y9X3"/>